<keyword evidence="1" id="KW-0378">Hydrolase</keyword>
<dbReference type="InterPro" id="IPR003801">
    <property type="entry name" value="GTP_cyclohydrolase_FolE2/MptA"/>
</dbReference>
<dbReference type="AlphaFoldDB" id="A0A7C2X9H7"/>
<dbReference type="EMBL" id="DSDS01000039">
    <property type="protein sequence ID" value="HET97437.1"/>
    <property type="molecule type" value="Genomic_DNA"/>
</dbReference>
<proteinExistence type="predicted"/>
<dbReference type="Gene3D" id="3.10.270.10">
    <property type="entry name" value="Urate Oxidase"/>
    <property type="match status" value="1"/>
</dbReference>
<dbReference type="PANTHER" id="PTHR36445">
    <property type="entry name" value="GTP CYCLOHYDROLASE MPTA"/>
    <property type="match status" value="1"/>
</dbReference>
<protein>
    <recommendedName>
        <fullName evidence="3">GTP cyclohydrolase I FolE2</fullName>
    </recommendedName>
</protein>
<dbReference type="PANTHER" id="PTHR36445:SF1">
    <property type="entry name" value="GTP CYCLOHYDROLASE MPTA"/>
    <property type="match status" value="1"/>
</dbReference>
<evidence type="ECO:0008006" key="3">
    <source>
        <dbReference type="Google" id="ProtNLM"/>
    </source>
</evidence>
<gene>
    <name evidence="2" type="ORF">ENN98_01775</name>
</gene>
<sequence length="253" mass="28561">MQDIQGQLDHRRIAIRKVGVKNISYPITVLDRAKKLQRTVATVNMYVNLPHQFKGTHMSRFVEILNRFHGEINLESMHRILVEMKERLNAEAAHLEIEFPYFLRVNSGRETAGEGVGVGEYRCRMHGSLGEKDDLTLSIRIPIAPPRPLPSCEGLPRSLGHWGTAEISLRFRRMVWIEEIIALVATVTRHDLCWPSGQGDEERGCVLSVENMAKALGSKLRNHPDIRWFSVRVENLAAGFNTFAALSGGQSLT</sequence>
<dbReference type="Pfam" id="PF02649">
    <property type="entry name" value="GCHY-1"/>
    <property type="match status" value="1"/>
</dbReference>
<organism evidence="2">
    <name type="scientific">Desulfurivibrio alkaliphilus</name>
    <dbReference type="NCBI Taxonomy" id="427923"/>
    <lineage>
        <taxon>Bacteria</taxon>
        <taxon>Pseudomonadati</taxon>
        <taxon>Thermodesulfobacteriota</taxon>
        <taxon>Desulfobulbia</taxon>
        <taxon>Desulfobulbales</taxon>
        <taxon>Desulfobulbaceae</taxon>
        <taxon>Desulfurivibrio</taxon>
    </lineage>
</organism>
<name>A0A7C2X9H7_9BACT</name>
<evidence type="ECO:0000313" key="2">
    <source>
        <dbReference type="EMBL" id="HET97437.1"/>
    </source>
</evidence>
<comment type="caution">
    <text evidence="2">The sequence shown here is derived from an EMBL/GenBank/DDBJ whole genome shotgun (WGS) entry which is preliminary data.</text>
</comment>
<dbReference type="Proteomes" id="UP000885986">
    <property type="component" value="Unassembled WGS sequence"/>
</dbReference>
<accession>A0A7C2X9H7</accession>
<dbReference type="GO" id="GO:0003934">
    <property type="term" value="F:GTP cyclohydrolase I activity"/>
    <property type="evidence" value="ECO:0007669"/>
    <property type="project" value="InterPro"/>
</dbReference>
<evidence type="ECO:0000256" key="1">
    <source>
        <dbReference type="ARBA" id="ARBA00022801"/>
    </source>
</evidence>
<reference evidence="2" key="1">
    <citation type="journal article" date="2020" name="mSystems">
        <title>Genome- and Community-Level Interaction Insights into Carbon Utilization and Element Cycling Functions of Hydrothermarchaeota in Hydrothermal Sediment.</title>
        <authorList>
            <person name="Zhou Z."/>
            <person name="Liu Y."/>
            <person name="Xu W."/>
            <person name="Pan J."/>
            <person name="Luo Z.H."/>
            <person name="Li M."/>
        </authorList>
    </citation>
    <scope>NUCLEOTIDE SEQUENCE [LARGE SCALE GENOMIC DNA]</scope>
    <source>
        <strain evidence="2">SpSt-1224</strain>
    </source>
</reference>